<dbReference type="RefSeq" id="WP_157926676.1">
    <property type="nucleotide sequence ID" value="NZ_LT841358.1"/>
</dbReference>
<organism evidence="1 2">
    <name type="scientific">Candidatus Nitrosotalea okcheonensis</name>
    <dbReference type="NCBI Taxonomy" id="1903276"/>
    <lineage>
        <taxon>Archaea</taxon>
        <taxon>Nitrososphaerota</taxon>
        <taxon>Nitrososphaeria</taxon>
        <taxon>Nitrosotaleales</taxon>
        <taxon>Nitrosotaleaceae</taxon>
        <taxon>Nitrosotalea</taxon>
    </lineage>
</organism>
<reference evidence="2" key="1">
    <citation type="submission" date="2017-03" db="EMBL/GenBank/DDBJ databases">
        <authorList>
            <person name="Herbold C."/>
        </authorList>
    </citation>
    <scope>NUCLEOTIDE SEQUENCE [LARGE SCALE GENOMIC DNA]</scope>
</reference>
<evidence type="ECO:0000313" key="1">
    <source>
        <dbReference type="EMBL" id="SMH70551.1"/>
    </source>
</evidence>
<dbReference type="AlphaFoldDB" id="A0A2H1FCR9"/>
<protein>
    <submittedName>
        <fullName evidence="1">Uncharacterized protein</fullName>
    </submittedName>
</protein>
<evidence type="ECO:0000313" key="2">
    <source>
        <dbReference type="Proteomes" id="UP000230607"/>
    </source>
</evidence>
<gene>
    <name evidence="1" type="ORF">NCS_10358</name>
</gene>
<keyword evidence="2" id="KW-1185">Reference proteome</keyword>
<proteinExistence type="predicted"/>
<name>A0A2H1FCR9_9ARCH</name>
<accession>A0A2H1FCR9</accession>
<dbReference type="EMBL" id="LT841358">
    <property type="protein sequence ID" value="SMH70551.1"/>
    <property type="molecule type" value="Genomic_DNA"/>
</dbReference>
<dbReference type="OrthoDB" id="8006at2157"/>
<dbReference type="Proteomes" id="UP000230607">
    <property type="component" value="Chromosome 1"/>
</dbReference>
<sequence length="138" mass="16139">MNFFGNKKEEFCAVCKKRTARTSKPKKEWNVKGQVCANCYVDLMKKPVSKKTNSDDKCIACGDEPGGLNLWRPKKEWELKGWLCEPCFNEWEKSDNELKKNCVVCNTKLGFMPRRAKKEWNLKGYLCKNCWNLQESKT</sequence>